<dbReference type="PANTHER" id="PTHR36116">
    <property type="entry name" value="UPF0060 MEMBRANE PROTEIN YNFA"/>
    <property type="match status" value="1"/>
</dbReference>
<keyword evidence="1 5" id="KW-1003">Cell membrane</keyword>
<protein>
    <submittedName>
        <fullName evidence="6">YnfA family protein</fullName>
    </submittedName>
</protein>
<organism evidence="6 7">
    <name type="scientific">Rubellimicrobium roseum</name>
    <dbReference type="NCBI Taxonomy" id="687525"/>
    <lineage>
        <taxon>Bacteria</taxon>
        <taxon>Pseudomonadati</taxon>
        <taxon>Pseudomonadota</taxon>
        <taxon>Alphaproteobacteria</taxon>
        <taxon>Rhodobacterales</taxon>
        <taxon>Roseobacteraceae</taxon>
        <taxon>Rubellimicrobium</taxon>
    </lineage>
</organism>
<dbReference type="GO" id="GO:0005886">
    <property type="term" value="C:plasma membrane"/>
    <property type="evidence" value="ECO:0007669"/>
    <property type="project" value="UniProtKB-SubCell"/>
</dbReference>
<evidence type="ECO:0000256" key="4">
    <source>
        <dbReference type="ARBA" id="ARBA00023136"/>
    </source>
</evidence>
<evidence type="ECO:0000256" key="1">
    <source>
        <dbReference type="ARBA" id="ARBA00022475"/>
    </source>
</evidence>
<keyword evidence="7" id="KW-1185">Reference proteome</keyword>
<comment type="similarity">
    <text evidence="5">Belongs to the UPF0060 family.</text>
</comment>
<sequence length="107" mass="10920">MTLAVYAAAALLEIAGCFAVWAWARGGASALWLGPGVLALLGFAWLLTRSEAAFAGRAYAAYGGVYVAASVLWLWAVEGQRPDRWDLAGGALVLAGAALILGGPRGG</sequence>
<feature type="transmembrane region" description="Helical" evidence="5">
    <location>
        <begin position="29"/>
        <end position="47"/>
    </location>
</feature>
<dbReference type="HAMAP" id="MF_00010">
    <property type="entry name" value="UPF0060"/>
    <property type="match status" value="1"/>
</dbReference>
<dbReference type="SUPFAM" id="SSF103481">
    <property type="entry name" value="Multidrug resistance efflux transporter EmrE"/>
    <property type="match status" value="1"/>
</dbReference>
<keyword evidence="4 5" id="KW-0472">Membrane</keyword>
<gene>
    <name evidence="6" type="ORF">FHG71_10940</name>
</gene>
<dbReference type="RefSeq" id="WP_139081712.1">
    <property type="nucleotide sequence ID" value="NZ_VDFV01000012.1"/>
</dbReference>
<dbReference type="Proteomes" id="UP000305709">
    <property type="component" value="Unassembled WGS sequence"/>
</dbReference>
<dbReference type="InterPro" id="IPR003844">
    <property type="entry name" value="UPF0060"/>
</dbReference>
<keyword evidence="2 5" id="KW-0812">Transmembrane</keyword>
<feature type="transmembrane region" description="Helical" evidence="5">
    <location>
        <begin position="59"/>
        <end position="75"/>
    </location>
</feature>
<dbReference type="InterPro" id="IPR037185">
    <property type="entry name" value="EmrE-like"/>
</dbReference>
<evidence type="ECO:0000313" key="7">
    <source>
        <dbReference type="Proteomes" id="UP000305709"/>
    </source>
</evidence>
<dbReference type="OrthoDB" id="123240at2"/>
<name>A0A5C4NF03_9RHOB</name>
<comment type="caution">
    <text evidence="6">The sequence shown here is derived from an EMBL/GenBank/DDBJ whole genome shotgun (WGS) entry which is preliminary data.</text>
</comment>
<evidence type="ECO:0000313" key="6">
    <source>
        <dbReference type="EMBL" id="TNC71676.1"/>
    </source>
</evidence>
<dbReference type="PANTHER" id="PTHR36116:SF1">
    <property type="entry name" value="UPF0060 MEMBRANE PROTEIN YNFA"/>
    <property type="match status" value="1"/>
</dbReference>
<reference evidence="6 7" key="1">
    <citation type="submission" date="2019-06" db="EMBL/GenBank/DDBJ databases">
        <authorList>
            <person name="Jiang L."/>
        </authorList>
    </citation>
    <scope>NUCLEOTIDE SEQUENCE [LARGE SCALE GENOMIC DNA]</scope>
    <source>
        <strain evidence="6 7">YIM 48858</strain>
    </source>
</reference>
<keyword evidence="3 5" id="KW-1133">Transmembrane helix</keyword>
<dbReference type="AlphaFoldDB" id="A0A5C4NF03"/>
<evidence type="ECO:0000256" key="2">
    <source>
        <dbReference type="ARBA" id="ARBA00022692"/>
    </source>
</evidence>
<dbReference type="NCBIfam" id="NF002586">
    <property type="entry name" value="PRK02237.1"/>
    <property type="match status" value="1"/>
</dbReference>
<evidence type="ECO:0000256" key="3">
    <source>
        <dbReference type="ARBA" id="ARBA00022989"/>
    </source>
</evidence>
<accession>A0A5C4NF03</accession>
<proteinExistence type="inferred from homology"/>
<feature type="transmembrane region" description="Helical" evidence="5">
    <location>
        <begin position="87"/>
        <end position="104"/>
    </location>
</feature>
<comment type="subcellular location">
    <subcellularLocation>
        <location evidence="5">Cell membrane</location>
        <topology evidence="5">Multi-pass membrane protein</topology>
    </subcellularLocation>
</comment>
<evidence type="ECO:0000256" key="5">
    <source>
        <dbReference type="HAMAP-Rule" id="MF_00010"/>
    </source>
</evidence>
<dbReference type="Pfam" id="PF02694">
    <property type="entry name" value="UPF0060"/>
    <property type="match status" value="1"/>
</dbReference>
<dbReference type="EMBL" id="VDFV01000012">
    <property type="protein sequence ID" value="TNC71676.1"/>
    <property type="molecule type" value="Genomic_DNA"/>
</dbReference>